<dbReference type="InterPro" id="IPR037079">
    <property type="entry name" value="AF2212/PG0164-like_sf"/>
</dbReference>
<dbReference type="EMBL" id="FWWW01000047">
    <property type="protein sequence ID" value="SMB87016.1"/>
    <property type="molecule type" value="Genomic_DNA"/>
</dbReference>
<protein>
    <recommendedName>
        <fullName evidence="3">DUF1905 domain-containing protein</fullName>
    </recommendedName>
</protein>
<reference evidence="1 2" key="1">
    <citation type="submission" date="2017-04" db="EMBL/GenBank/DDBJ databases">
        <authorList>
            <person name="Afonso C.L."/>
            <person name="Miller P.J."/>
            <person name="Scott M.A."/>
            <person name="Spackman E."/>
            <person name="Goraichik I."/>
            <person name="Dimitrov K.M."/>
            <person name="Suarez D.L."/>
            <person name="Swayne D.E."/>
        </authorList>
    </citation>
    <scope>NUCLEOTIDE SEQUENCE [LARGE SCALE GENOMIC DNA]</scope>
    <source>
        <strain evidence="1 2">DSM 11622</strain>
    </source>
</reference>
<dbReference type="OrthoDB" id="8246703at2"/>
<evidence type="ECO:0000313" key="2">
    <source>
        <dbReference type="Proteomes" id="UP000192266"/>
    </source>
</evidence>
<dbReference type="Gene3D" id="2.40.30.100">
    <property type="entry name" value="AF2212/PG0164-like"/>
    <property type="match status" value="1"/>
</dbReference>
<name>A0A1W1V127_9BACT</name>
<proteinExistence type="predicted"/>
<dbReference type="InterPro" id="IPR015018">
    <property type="entry name" value="DUF1905"/>
</dbReference>
<dbReference type="RefSeq" id="WP_084443979.1">
    <property type="nucleotide sequence ID" value="NZ_FWWW01000047.1"/>
</dbReference>
<sequence length="167" mass="18242">MPIEIINADVTLERFAGKGGWTYAPVPWFESGPKTYFNTLRVSGRIDAFELPEAQMMSMGKGRLFLPVKAAIRQQIGKQAGDSVRLVLFRTEEAAPLTVSETDFRECLAEVPGALAAYERLTAAHQQAWVAWVAAAPTDDQKVTRADAACTRLAHLPPNAKSCLPPT</sequence>
<organism evidence="1 2">
    <name type="scientific">Hymenobacter roseosalivarius DSM 11622</name>
    <dbReference type="NCBI Taxonomy" id="645990"/>
    <lineage>
        <taxon>Bacteria</taxon>
        <taxon>Pseudomonadati</taxon>
        <taxon>Bacteroidota</taxon>
        <taxon>Cytophagia</taxon>
        <taxon>Cytophagales</taxon>
        <taxon>Hymenobacteraceae</taxon>
        <taxon>Hymenobacter</taxon>
    </lineage>
</organism>
<accession>A0A1W1V127</accession>
<evidence type="ECO:0000313" key="1">
    <source>
        <dbReference type="EMBL" id="SMB87016.1"/>
    </source>
</evidence>
<keyword evidence="2" id="KW-1185">Reference proteome</keyword>
<gene>
    <name evidence="1" type="ORF">SAMN00120144_1466</name>
</gene>
<dbReference type="AlphaFoldDB" id="A0A1W1V127"/>
<dbReference type="Pfam" id="PF08922">
    <property type="entry name" value="DUF1905"/>
    <property type="match status" value="1"/>
</dbReference>
<dbReference type="Pfam" id="PF13376">
    <property type="entry name" value="OmdA"/>
    <property type="match status" value="1"/>
</dbReference>
<evidence type="ECO:0008006" key="3">
    <source>
        <dbReference type="Google" id="ProtNLM"/>
    </source>
</evidence>
<dbReference type="SUPFAM" id="SSF141694">
    <property type="entry name" value="AF2212/PG0164-like"/>
    <property type="match status" value="1"/>
</dbReference>
<dbReference type="STRING" id="645990.SAMN00120144_1466"/>
<dbReference type="Proteomes" id="UP000192266">
    <property type="component" value="Unassembled WGS sequence"/>
</dbReference>